<feature type="compositionally biased region" description="Basic and acidic residues" evidence="2">
    <location>
        <begin position="28"/>
        <end position="40"/>
    </location>
</feature>
<feature type="domain" description="Bud22" evidence="3">
    <location>
        <begin position="97"/>
        <end position="471"/>
    </location>
</feature>
<organism evidence="4 5">
    <name type="scientific">Coemansia biformis</name>
    <dbReference type="NCBI Taxonomy" id="1286918"/>
    <lineage>
        <taxon>Eukaryota</taxon>
        <taxon>Fungi</taxon>
        <taxon>Fungi incertae sedis</taxon>
        <taxon>Zoopagomycota</taxon>
        <taxon>Kickxellomycotina</taxon>
        <taxon>Kickxellomycetes</taxon>
        <taxon>Kickxellales</taxon>
        <taxon>Kickxellaceae</taxon>
        <taxon>Coemansia</taxon>
    </lineage>
</organism>
<feature type="compositionally biased region" description="Basic and acidic residues" evidence="2">
    <location>
        <begin position="242"/>
        <end position="265"/>
    </location>
</feature>
<reference evidence="4" key="1">
    <citation type="submission" date="2022-07" db="EMBL/GenBank/DDBJ databases">
        <title>Phylogenomic reconstructions and comparative analyses of Kickxellomycotina fungi.</title>
        <authorList>
            <person name="Reynolds N.K."/>
            <person name="Stajich J.E."/>
            <person name="Barry K."/>
            <person name="Grigoriev I.V."/>
            <person name="Crous P."/>
            <person name="Smith M.E."/>
        </authorList>
    </citation>
    <scope>NUCLEOTIDE SEQUENCE</scope>
    <source>
        <strain evidence="4">BCRC 34381</strain>
    </source>
</reference>
<comment type="caution">
    <text evidence="4">The sequence shown here is derived from an EMBL/GenBank/DDBJ whole genome shotgun (WGS) entry which is preliminary data.</text>
</comment>
<evidence type="ECO:0000259" key="3">
    <source>
        <dbReference type="Pfam" id="PF09073"/>
    </source>
</evidence>
<feature type="compositionally biased region" description="Polar residues" evidence="2">
    <location>
        <begin position="48"/>
        <end position="59"/>
    </location>
</feature>
<sequence length="471" mass="52753">MEGKKNLNWEISVLEAQTGEGKSMWKAKAKEAKRQRLEAKRAKKAAASEQTAGGDTQPNEESKSLGEASGIACDAESKLKRLRLEKTKRKMHFWRRRFSTFMRKIVTLEKQRLFRKAKQARKTIKELEQLRDAGSADLPEDADKQTEEAERVIQKSDEDVKYIMPLPIATLVECLAFRVMKHSPMLREALGETPLSAAAEKINSDPRVKQRILGAVKAVNYTKGAQLDLEGTLGGVKSRKQVNLEKRAERKQARKEQHEVPEQTKRNRIVGIERFSEAGDGSASDADPTMDMDGGAAEEAPATSTFVASLGGDASDVSDVDVSDVDVSMSEDEVQDSSKMQKAKKAKKRGDDNYDEKDDENFAAIYGAAEEKKNRPGQRARRKKFEEVYGNDANHIKLHKKESKKRNSEQRGRRNPASQGAKKPRHDAADAVDAAPAQKREQVHPSWEAKRREKELMAKAKSVKPTKIVFD</sequence>
<evidence type="ECO:0000313" key="4">
    <source>
        <dbReference type="EMBL" id="KAJ1729282.1"/>
    </source>
</evidence>
<dbReference type="InterPro" id="IPR015158">
    <property type="entry name" value="Bud22_dom"/>
</dbReference>
<evidence type="ECO:0000313" key="5">
    <source>
        <dbReference type="Proteomes" id="UP001143981"/>
    </source>
</evidence>
<dbReference type="EMBL" id="JANBOI010000643">
    <property type="protein sequence ID" value="KAJ1729282.1"/>
    <property type="molecule type" value="Genomic_DNA"/>
</dbReference>
<dbReference type="OrthoDB" id="3364872at2759"/>
<gene>
    <name evidence="4" type="ORF">LPJ61_003603</name>
</gene>
<feature type="region of interest" description="Disordered" evidence="2">
    <location>
        <begin position="241"/>
        <end position="471"/>
    </location>
</feature>
<proteinExistence type="predicted"/>
<dbReference type="AlphaFoldDB" id="A0A9W7Y6A4"/>
<evidence type="ECO:0000256" key="2">
    <source>
        <dbReference type="SAM" id="MobiDB-lite"/>
    </source>
</evidence>
<dbReference type="Pfam" id="PF09073">
    <property type="entry name" value="BUD22"/>
    <property type="match status" value="1"/>
</dbReference>
<keyword evidence="1" id="KW-0175">Coiled coil</keyword>
<accession>A0A9W7Y6A4</accession>
<feature type="coiled-coil region" evidence="1">
    <location>
        <begin position="110"/>
        <end position="137"/>
    </location>
</feature>
<feature type="region of interest" description="Disordered" evidence="2">
    <location>
        <begin position="19"/>
        <end position="69"/>
    </location>
</feature>
<dbReference type="Proteomes" id="UP001143981">
    <property type="component" value="Unassembled WGS sequence"/>
</dbReference>
<feature type="compositionally biased region" description="Basic and acidic residues" evidence="2">
    <location>
        <begin position="438"/>
        <end position="458"/>
    </location>
</feature>
<feature type="compositionally biased region" description="Acidic residues" evidence="2">
    <location>
        <begin position="316"/>
        <end position="335"/>
    </location>
</feature>
<protein>
    <recommendedName>
        <fullName evidence="3">Bud22 domain-containing protein</fullName>
    </recommendedName>
</protein>
<keyword evidence="5" id="KW-1185">Reference proteome</keyword>
<name>A0A9W7Y6A4_9FUNG</name>
<evidence type="ECO:0000256" key="1">
    <source>
        <dbReference type="SAM" id="Coils"/>
    </source>
</evidence>